<organism evidence="3 4">
    <name type="scientific">Bacillus pumilus</name>
    <name type="common">Bacillus mesentericus</name>
    <dbReference type="NCBI Taxonomy" id="1408"/>
    <lineage>
        <taxon>Bacteria</taxon>
        <taxon>Bacillati</taxon>
        <taxon>Bacillota</taxon>
        <taxon>Bacilli</taxon>
        <taxon>Bacillales</taxon>
        <taxon>Bacillaceae</taxon>
        <taxon>Bacillus</taxon>
    </lineage>
</organism>
<evidence type="ECO:0000256" key="2">
    <source>
        <dbReference type="PIRSR" id="PIRSR610708-1"/>
    </source>
</evidence>
<dbReference type="PANTHER" id="PTHR16504:SF4">
    <property type="entry name" value="5'(3')-DEOXYRIBONUCLEOTIDASE"/>
    <property type="match status" value="1"/>
</dbReference>
<proteinExistence type="inferred from homology"/>
<dbReference type="Gene3D" id="3.40.50.1000">
    <property type="entry name" value="HAD superfamily/HAD-like"/>
    <property type="match status" value="1"/>
</dbReference>
<dbReference type="SFLD" id="SFLDG01146">
    <property type="entry name" value="C1.2.2"/>
    <property type="match status" value="1"/>
</dbReference>
<dbReference type="InterPro" id="IPR023214">
    <property type="entry name" value="HAD_sf"/>
</dbReference>
<reference evidence="3 4" key="1">
    <citation type="submission" date="2017-06" db="EMBL/GenBank/DDBJ databases">
        <title>Draft Genome Sequence of Bacillus sp Strain 36R Isolated from saline sediment at Atanasia, Sonora, Mexico.</title>
        <authorList>
            <person name="Sanchez Diaz R."/>
            <person name="Quiroz Macias M.E."/>
            <person name="Ibarra Gamez J.C."/>
            <person name="Enciso Ibarra J."/>
            <person name="Gomez Gil B."/>
            <person name="Galaviz Silva L."/>
        </authorList>
    </citation>
    <scope>NUCLEOTIDE SEQUENCE [LARGE SCALE GENOMIC DNA]</scope>
    <source>
        <strain evidence="3 4">36R_ATNSAL</strain>
    </source>
</reference>
<comment type="similarity">
    <text evidence="1">Belongs to the 5'(3')-deoxyribonucleotidase family.</text>
</comment>
<gene>
    <name evidence="3" type="ORF">CEY02_19115</name>
</gene>
<sequence length="175" mass="20328">MKRKVVAIDMDDVLADFLPAWVKAINQHDDSSLKCENIKSWNILDYVNTNNDVFRHLTYDFFKGLSVKKDSQKVVKDLCDFYEVYVVTTATAHPESLKAKLEWLQEHFPFISHDHVVLCGKKKIIKADYMIDDGIHNLESFEGVGIVFDAPHNENDNRFLRVKNWTEIGQRLRGD</sequence>
<feature type="active site" description="Proton donor" evidence="2">
    <location>
        <position position="11"/>
    </location>
</feature>
<dbReference type="Proteomes" id="UP000228754">
    <property type="component" value="Unassembled WGS sequence"/>
</dbReference>
<dbReference type="AlphaFoldDB" id="A0A2A5IMK2"/>
<protein>
    <submittedName>
        <fullName evidence="3">5'-3'-deoxyribonucleotidase</fullName>
    </submittedName>
</protein>
<dbReference type="GO" id="GO:0009223">
    <property type="term" value="P:pyrimidine deoxyribonucleotide catabolic process"/>
    <property type="evidence" value="ECO:0007669"/>
    <property type="project" value="TreeGrafter"/>
</dbReference>
<dbReference type="PANTHER" id="PTHR16504">
    <property type="entry name" value="5'(3')-DEOXYRIBONUCLEOTIDASE"/>
    <property type="match status" value="1"/>
</dbReference>
<dbReference type="GO" id="GO:0008253">
    <property type="term" value="F:5'-nucleotidase activity"/>
    <property type="evidence" value="ECO:0007669"/>
    <property type="project" value="InterPro"/>
</dbReference>
<dbReference type="EMBL" id="NKHG01000119">
    <property type="protein sequence ID" value="PCK18312.1"/>
    <property type="molecule type" value="Genomic_DNA"/>
</dbReference>
<feature type="active site" description="Nucleophile" evidence="2">
    <location>
        <position position="9"/>
    </location>
</feature>
<name>A0A2A5IMK2_BACPU</name>
<accession>A0A2A5IMK2</accession>
<dbReference type="SFLD" id="SFLDS00003">
    <property type="entry name" value="Haloacid_Dehalogenase"/>
    <property type="match status" value="1"/>
</dbReference>
<dbReference type="Gene3D" id="1.10.40.40">
    <property type="entry name" value="Deoxyribonucleotidase, domain 2"/>
    <property type="match status" value="1"/>
</dbReference>
<comment type="caution">
    <text evidence="3">The sequence shown here is derived from an EMBL/GenBank/DDBJ whole genome shotgun (WGS) entry which is preliminary data.</text>
</comment>
<dbReference type="Pfam" id="PF06941">
    <property type="entry name" value="NT5C"/>
    <property type="match status" value="1"/>
</dbReference>
<dbReference type="InterPro" id="IPR036412">
    <property type="entry name" value="HAD-like_sf"/>
</dbReference>
<dbReference type="OrthoDB" id="278110at2"/>
<evidence type="ECO:0000313" key="4">
    <source>
        <dbReference type="Proteomes" id="UP000228754"/>
    </source>
</evidence>
<dbReference type="InterPro" id="IPR010708">
    <property type="entry name" value="5'(3')-deoxyribonucleotidase"/>
</dbReference>
<dbReference type="SUPFAM" id="SSF56784">
    <property type="entry name" value="HAD-like"/>
    <property type="match status" value="1"/>
</dbReference>
<evidence type="ECO:0000256" key="1">
    <source>
        <dbReference type="ARBA" id="ARBA00009589"/>
    </source>
</evidence>
<evidence type="ECO:0000313" key="3">
    <source>
        <dbReference type="EMBL" id="PCK18312.1"/>
    </source>
</evidence>
<dbReference type="SFLD" id="SFLDG01126">
    <property type="entry name" value="C1.2:_Nucleotidase_Like"/>
    <property type="match status" value="1"/>
</dbReference>